<dbReference type="Gene3D" id="3.40.1620.10">
    <property type="entry name" value="YefM-like domain"/>
    <property type="match status" value="1"/>
</dbReference>
<dbReference type="InterPro" id="IPR006442">
    <property type="entry name" value="Antitoxin_Phd/YefM"/>
</dbReference>
<dbReference type="HOGENOM" id="CLU_155837_1_0_11"/>
<protein>
    <recommendedName>
        <fullName evidence="2">Antitoxin</fullName>
    </recommendedName>
</protein>
<dbReference type="Proteomes" id="UP000004668">
    <property type="component" value="Unassembled WGS sequence"/>
</dbReference>
<dbReference type="Gene3D" id="6.10.250.330">
    <property type="match status" value="1"/>
</dbReference>
<dbReference type="AlphaFoldDB" id="F2V0N6"/>
<proteinExistence type="inferred from homology"/>
<name>F2V0N6_ACTVI</name>
<accession>F2V0N6</accession>
<dbReference type="SUPFAM" id="SSF143120">
    <property type="entry name" value="YefM-like"/>
    <property type="match status" value="1"/>
</dbReference>
<reference evidence="4" key="1">
    <citation type="submission" date="2010-02" db="EMBL/GenBank/DDBJ databases">
        <title>The Genome Sequence of Prevotella oris strain C735.</title>
        <authorList>
            <consortium name="The Broad Institute Genome Sequencing Platform"/>
            <person name="Ward D."/>
            <person name="Feldgarden M."/>
            <person name="Earl A."/>
            <person name="Young S.K."/>
            <person name="Zeng Q."/>
            <person name="Koehrsen M."/>
            <person name="Alvarado L."/>
            <person name="Berlin A."/>
            <person name="Bochicchio J."/>
            <person name="Borenstein D."/>
            <person name="Chapman S.B."/>
            <person name="Chen Z."/>
            <person name="Engels R."/>
            <person name="Freedman E."/>
            <person name="Gellesch M."/>
            <person name="Goldberg J."/>
            <person name="Griggs A."/>
            <person name="Gujja S."/>
            <person name="Heilman E."/>
            <person name="Heiman D."/>
            <person name="Hepburn T."/>
            <person name="Howarth C."/>
            <person name="Jen D."/>
            <person name="Larson L."/>
            <person name="Mehta T."/>
            <person name="Park D."/>
            <person name="Pearson M."/>
            <person name="Roberts A."/>
            <person name="Saif S."/>
            <person name="Shea T."/>
            <person name="Shenoy N."/>
            <person name="Sisk P."/>
            <person name="Stolte C."/>
            <person name="Sykes S."/>
            <person name="Thomson T."/>
            <person name="Walk T."/>
            <person name="White J."/>
            <person name="Yandava C."/>
            <person name="Sibley C.D."/>
            <person name="Field T.R."/>
            <person name="Grinwis M."/>
            <person name="Eshaghurshan C.S."/>
            <person name="Surette M.G."/>
            <person name="Haas B."/>
            <person name="Nusbaum C."/>
            <person name="Birren B."/>
        </authorList>
    </citation>
    <scope>NUCLEOTIDE SEQUENCE [LARGE SCALE GENOMIC DNA]</scope>
    <source>
        <strain evidence="4">C505</strain>
    </source>
</reference>
<dbReference type="NCBIfam" id="TIGR01552">
    <property type="entry name" value="phd_fam"/>
    <property type="match status" value="1"/>
</dbReference>
<evidence type="ECO:0000256" key="2">
    <source>
        <dbReference type="RuleBase" id="RU362080"/>
    </source>
</evidence>
<dbReference type="EMBL" id="ACRE02000040">
    <property type="protein sequence ID" value="EGE36884.1"/>
    <property type="molecule type" value="Genomic_DNA"/>
</dbReference>
<dbReference type="Pfam" id="PF02604">
    <property type="entry name" value="PhdYeFM_antitox"/>
    <property type="match status" value="1"/>
</dbReference>
<dbReference type="eggNOG" id="COG2161">
    <property type="taxonomic scope" value="Bacteria"/>
</dbReference>
<evidence type="ECO:0000313" key="3">
    <source>
        <dbReference type="EMBL" id="EGE36884.1"/>
    </source>
</evidence>
<evidence type="ECO:0000256" key="1">
    <source>
        <dbReference type="ARBA" id="ARBA00009981"/>
    </source>
</evidence>
<gene>
    <name evidence="3" type="ORF">HMPREF0059_02246</name>
</gene>
<dbReference type="InterPro" id="IPR036165">
    <property type="entry name" value="YefM-like_sf"/>
</dbReference>
<reference evidence="3 4" key="2">
    <citation type="submission" date="2011-10" db="EMBL/GenBank/DDBJ databases">
        <title>The Genome Sequence of Actinomyces viscosus C505.</title>
        <authorList>
            <consortium name="The Broad Institute Genome Sequencing Platform"/>
            <consortium name="The Broad Institute Genome Sequencing Center for Infectious Disease"/>
            <person name="Earl A."/>
            <person name="Ward D."/>
            <person name="Feldgarden M."/>
            <person name="Gevers D."/>
            <person name="Sibley C.D."/>
            <person name="Field T.R."/>
            <person name="Grinwis M."/>
            <person name="Eshaghurshan C.S."/>
            <person name="Surette M.G."/>
            <person name="Young S.K."/>
            <person name="Zeng Q."/>
            <person name="Gargeya S."/>
            <person name="Fitzgerald M."/>
            <person name="Haas B."/>
            <person name="Abouelleil A."/>
            <person name="Alvarado L."/>
            <person name="Arachchi H.M."/>
            <person name="Berlin A."/>
            <person name="Brown A."/>
            <person name="Chapman S.B."/>
            <person name="Chen Z."/>
            <person name="Dunbar C."/>
            <person name="Freedman E."/>
            <person name="Gearin G."/>
            <person name="Goldberg J."/>
            <person name="Griggs A."/>
            <person name="Gujja S."/>
            <person name="Heiman D."/>
            <person name="Howarth C."/>
            <person name="Larson L."/>
            <person name="Lui A."/>
            <person name="MacDonald P.J.P."/>
            <person name="Montmayeur A."/>
            <person name="Murphy C."/>
            <person name="Neiman D."/>
            <person name="Pearson M."/>
            <person name="Priest M."/>
            <person name="Roberts A."/>
            <person name="Saif S."/>
            <person name="Shea T."/>
            <person name="Shenoy N."/>
            <person name="Sisk P."/>
            <person name="Stolte C."/>
            <person name="Sykes S."/>
            <person name="Wortman J."/>
            <person name="Nusbaum C."/>
            <person name="Birren B."/>
        </authorList>
    </citation>
    <scope>NUCLEOTIDE SEQUENCE [LARGE SCALE GENOMIC DNA]</scope>
    <source>
        <strain evidence="3 4">C505</strain>
    </source>
</reference>
<dbReference type="RefSeq" id="WP_003789072.1">
    <property type="nucleotide sequence ID" value="NZ_KI391968.1"/>
</dbReference>
<evidence type="ECO:0000313" key="4">
    <source>
        <dbReference type="Proteomes" id="UP000004668"/>
    </source>
</evidence>
<comment type="function">
    <text evidence="2">Antitoxin component of a type II toxin-antitoxin (TA) system.</text>
</comment>
<comment type="similarity">
    <text evidence="1 2">Belongs to the phD/YefM antitoxin family.</text>
</comment>
<sequence length="86" mass="9485">MPCEIRGAAATVSADEASRTLPALIDRIATSHHAVEIVSSNGRAVLMPADEYASWQETAHLFRSPKNARRLLDAYEQALMESYPRT</sequence>
<organism evidence="3 4">
    <name type="scientific">Actinomyces viscosus C505</name>
    <dbReference type="NCBI Taxonomy" id="562973"/>
    <lineage>
        <taxon>Bacteria</taxon>
        <taxon>Bacillati</taxon>
        <taxon>Actinomycetota</taxon>
        <taxon>Actinomycetes</taxon>
        <taxon>Actinomycetales</taxon>
        <taxon>Actinomycetaceae</taxon>
        <taxon>Actinomyces</taxon>
    </lineage>
</organism>
<comment type="caution">
    <text evidence="3">The sequence shown here is derived from an EMBL/GenBank/DDBJ whole genome shotgun (WGS) entry which is preliminary data.</text>
</comment>